<keyword evidence="3" id="KW-0963">Cytoplasm</keyword>
<evidence type="ECO:0000256" key="2">
    <source>
        <dbReference type="ARBA" id="ARBA00005691"/>
    </source>
</evidence>
<name>A0A1R3X9H3_9RHOB</name>
<keyword evidence="8" id="KW-0862">Zinc</keyword>
<dbReference type="NCBIfam" id="NF005710">
    <property type="entry name" value="PRK07522.1"/>
    <property type="match status" value="1"/>
</dbReference>
<reference evidence="12" key="1">
    <citation type="submission" date="2017-01" db="EMBL/GenBank/DDBJ databases">
        <authorList>
            <person name="Varghese N."/>
            <person name="Submissions S."/>
        </authorList>
    </citation>
    <scope>NUCLEOTIDE SEQUENCE [LARGE SCALE GENOMIC DNA]</scope>
    <source>
        <strain evidence="12">DSM 29591</strain>
    </source>
</reference>
<dbReference type="InterPro" id="IPR050072">
    <property type="entry name" value="Peptidase_M20A"/>
</dbReference>
<sequence length="395" mass="42354">MVVPLSSPRVTDITQRAQSILQHLIGFPTISADSNLAMISWMAEHLERQGARVFLDHDDTGSKANLFATFGPDARGGILLSGHTDVVPVADQDWATDPFVLHEGDGRLYGRGTCDMKGFIAATLAIAETVDADKLMRPLHFAFTYDEETGCLGAQSLVGVMRDLGLVPDITIIGEPTEMRVIEGHKGCCEYTAHFTGLEGHGSAPDLGVNAAEYAVRYVTRLMELRQDLIARAPADSKFAPPWTTINIGRISGGVAHNVIAGKAEVEWEMRPVQNSDADFVKSSMARYCADTLLPAMQAVSPDASITLTTVGEIAGLEPMAVNDARELVAELTGANGADLVAFGTEAGLFQALGSHVVVCGPGSIQQAHKPDEYLEIDQLDACTTMLSRLVRYIS</sequence>
<dbReference type="Gene3D" id="3.30.70.360">
    <property type="match status" value="1"/>
</dbReference>
<gene>
    <name evidence="11" type="ORF">SAMN05421665_2539</name>
</gene>
<keyword evidence="9" id="KW-0170">Cobalt</keyword>
<dbReference type="InterPro" id="IPR036264">
    <property type="entry name" value="Bact_exopeptidase_dim_dom"/>
</dbReference>
<dbReference type="GO" id="GO:0046872">
    <property type="term" value="F:metal ion binding"/>
    <property type="evidence" value="ECO:0007669"/>
    <property type="project" value="UniProtKB-KW"/>
</dbReference>
<dbReference type="InterPro" id="IPR011650">
    <property type="entry name" value="Peptidase_M20_dimer"/>
</dbReference>
<dbReference type="Proteomes" id="UP000186997">
    <property type="component" value="Unassembled WGS sequence"/>
</dbReference>
<comment type="similarity">
    <text evidence="2">Belongs to the peptidase M20A family. ArgE subfamily.</text>
</comment>
<dbReference type="InterPro" id="IPR002933">
    <property type="entry name" value="Peptidase_M20"/>
</dbReference>
<evidence type="ECO:0000259" key="10">
    <source>
        <dbReference type="Pfam" id="PF07687"/>
    </source>
</evidence>
<dbReference type="Pfam" id="PF01546">
    <property type="entry name" value="Peptidase_M20"/>
    <property type="match status" value="1"/>
</dbReference>
<dbReference type="GO" id="GO:0008777">
    <property type="term" value="F:acetylornithine deacetylase activity"/>
    <property type="evidence" value="ECO:0007669"/>
    <property type="project" value="TreeGrafter"/>
</dbReference>
<dbReference type="InterPro" id="IPR001261">
    <property type="entry name" value="ArgE/DapE_CS"/>
</dbReference>
<dbReference type="GO" id="GO:0006526">
    <property type="term" value="P:L-arginine biosynthetic process"/>
    <property type="evidence" value="ECO:0007669"/>
    <property type="project" value="UniProtKB-KW"/>
</dbReference>
<proteinExistence type="inferred from homology"/>
<dbReference type="RefSeq" id="WP_242654432.1">
    <property type="nucleotide sequence ID" value="NZ_FTPR01000002.1"/>
</dbReference>
<dbReference type="EMBL" id="FTPR01000002">
    <property type="protein sequence ID" value="SIT87817.1"/>
    <property type="molecule type" value="Genomic_DNA"/>
</dbReference>
<evidence type="ECO:0000313" key="12">
    <source>
        <dbReference type="Proteomes" id="UP000186997"/>
    </source>
</evidence>
<evidence type="ECO:0000256" key="9">
    <source>
        <dbReference type="ARBA" id="ARBA00023285"/>
    </source>
</evidence>
<evidence type="ECO:0000256" key="1">
    <source>
        <dbReference type="ARBA" id="ARBA00001947"/>
    </source>
</evidence>
<comment type="cofactor">
    <cofactor evidence="1">
        <name>Zn(2+)</name>
        <dbReference type="ChEBI" id="CHEBI:29105"/>
    </cofactor>
</comment>
<protein>
    <submittedName>
        <fullName evidence="11">Acetylornithine deacetylase</fullName>
    </submittedName>
</protein>
<dbReference type="CDD" id="cd03894">
    <property type="entry name" value="M20_ArgE"/>
    <property type="match status" value="1"/>
</dbReference>
<dbReference type="STRING" id="287098.SAMN05421665_2539"/>
<evidence type="ECO:0000256" key="7">
    <source>
        <dbReference type="ARBA" id="ARBA00022801"/>
    </source>
</evidence>
<keyword evidence="6" id="KW-0479">Metal-binding</keyword>
<dbReference type="NCBIfam" id="TIGR01892">
    <property type="entry name" value="AcOrn-deacetyl"/>
    <property type="match status" value="1"/>
</dbReference>
<evidence type="ECO:0000313" key="11">
    <source>
        <dbReference type="EMBL" id="SIT87817.1"/>
    </source>
</evidence>
<dbReference type="InterPro" id="IPR010169">
    <property type="entry name" value="AcOrn-deacetyl"/>
</dbReference>
<evidence type="ECO:0000256" key="3">
    <source>
        <dbReference type="ARBA" id="ARBA00022490"/>
    </source>
</evidence>
<organism evidence="11 12">
    <name type="scientific">Yoonia rosea</name>
    <dbReference type="NCBI Taxonomy" id="287098"/>
    <lineage>
        <taxon>Bacteria</taxon>
        <taxon>Pseudomonadati</taxon>
        <taxon>Pseudomonadota</taxon>
        <taxon>Alphaproteobacteria</taxon>
        <taxon>Rhodobacterales</taxon>
        <taxon>Paracoccaceae</taxon>
        <taxon>Yoonia</taxon>
    </lineage>
</organism>
<dbReference type="PANTHER" id="PTHR43808">
    <property type="entry name" value="ACETYLORNITHINE DEACETYLASE"/>
    <property type="match status" value="1"/>
</dbReference>
<dbReference type="PROSITE" id="PS00758">
    <property type="entry name" value="ARGE_DAPE_CPG2_1"/>
    <property type="match status" value="1"/>
</dbReference>
<keyword evidence="5" id="KW-0028">Amino-acid biosynthesis</keyword>
<dbReference type="PANTHER" id="PTHR43808:SF31">
    <property type="entry name" value="N-ACETYL-L-CITRULLINE DEACETYLASE"/>
    <property type="match status" value="1"/>
</dbReference>
<evidence type="ECO:0000256" key="5">
    <source>
        <dbReference type="ARBA" id="ARBA00022605"/>
    </source>
</evidence>
<keyword evidence="12" id="KW-1185">Reference proteome</keyword>
<dbReference type="Pfam" id="PF07687">
    <property type="entry name" value="M20_dimer"/>
    <property type="match status" value="1"/>
</dbReference>
<evidence type="ECO:0000256" key="8">
    <source>
        <dbReference type="ARBA" id="ARBA00022833"/>
    </source>
</evidence>
<dbReference type="SUPFAM" id="SSF55031">
    <property type="entry name" value="Bacterial exopeptidase dimerisation domain"/>
    <property type="match status" value="1"/>
</dbReference>
<evidence type="ECO:0000256" key="6">
    <source>
        <dbReference type="ARBA" id="ARBA00022723"/>
    </source>
</evidence>
<feature type="domain" description="Peptidase M20 dimerisation" evidence="10">
    <location>
        <begin position="184"/>
        <end position="293"/>
    </location>
</feature>
<accession>A0A1R3X9H3</accession>
<dbReference type="PROSITE" id="PS00759">
    <property type="entry name" value="ARGE_DAPE_CPG2_2"/>
    <property type="match status" value="1"/>
</dbReference>
<keyword evidence="7" id="KW-0378">Hydrolase</keyword>
<keyword evidence="4" id="KW-0055">Arginine biosynthesis</keyword>
<dbReference type="AlphaFoldDB" id="A0A1R3X9H3"/>
<dbReference type="Gene3D" id="3.40.630.10">
    <property type="entry name" value="Zn peptidases"/>
    <property type="match status" value="1"/>
</dbReference>
<dbReference type="SUPFAM" id="SSF53187">
    <property type="entry name" value="Zn-dependent exopeptidases"/>
    <property type="match status" value="1"/>
</dbReference>
<evidence type="ECO:0000256" key="4">
    <source>
        <dbReference type="ARBA" id="ARBA00022571"/>
    </source>
</evidence>